<keyword evidence="3" id="KW-1185">Reference proteome</keyword>
<dbReference type="Proteomes" id="UP001597373">
    <property type="component" value="Unassembled WGS sequence"/>
</dbReference>
<evidence type="ECO:0000313" key="2">
    <source>
        <dbReference type="EMBL" id="MFD2259016.1"/>
    </source>
</evidence>
<proteinExistence type="predicted"/>
<dbReference type="EMBL" id="JBHUIR010000017">
    <property type="protein sequence ID" value="MFD2259016.1"/>
    <property type="molecule type" value="Genomic_DNA"/>
</dbReference>
<dbReference type="InterPro" id="IPR017946">
    <property type="entry name" value="PLC-like_Pdiesterase_TIM-brl"/>
</dbReference>
<reference evidence="3" key="1">
    <citation type="journal article" date="2019" name="Int. J. Syst. Evol. Microbiol.">
        <title>The Global Catalogue of Microorganisms (GCM) 10K type strain sequencing project: providing services to taxonomists for standard genome sequencing and annotation.</title>
        <authorList>
            <consortium name="The Broad Institute Genomics Platform"/>
            <consortium name="The Broad Institute Genome Sequencing Center for Infectious Disease"/>
            <person name="Wu L."/>
            <person name="Ma J."/>
        </authorList>
    </citation>
    <scope>NUCLEOTIDE SEQUENCE [LARGE SCALE GENOMIC DNA]</scope>
    <source>
        <strain evidence="3">KCTC 23707</strain>
    </source>
</reference>
<dbReference type="PROSITE" id="PS51704">
    <property type="entry name" value="GP_PDE"/>
    <property type="match status" value="1"/>
</dbReference>
<comment type="caution">
    <text evidence="2">The sequence shown here is derived from an EMBL/GenBank/DDBJ whole genome shotgun (WGS) entry which is preliminary data.</text>
</comment>
<dbReference type="CDD" id="cd08585">
    <property type="entry name" value="GDPD_like_3"/>
    <property type="match status" value="1"/>
</dbReference>
<feature type="domain" description="GP-PDE" evidence="1">
    <location>
        <begin position="9"/>
        <end position="242"/>
    </location>
</feature>
<dbReference type="PANTHER" id="PTHR46211:SF1">
    <property type="entry name" value="GLYCEROPHOSPHODIESTER PHOSPHODIESTERASE, CYTOPLASMIC"/>
    <property type="match status" value="1"/>
</dbReference>
<evidence type="ECO:0000259" key="1">
    <source>
        <dbReference type="PROSITE" id="PS51704"/>
    </source>
</evidence>
<name>A0ABW5DER4_9HYPH</name>
<dbReference type="RefSeq" id="WP_345100351.1">
    <property type="nucleotide sequence ID" value="NZ_BAABGS010000074.1"/>
</dbReference>
<dbReference type="SUPFAM" id="SSF51695">
    <property type="entry name" value="PLC-like phosphodiesterases"/>
    <property type="match status" value="1"/>
</dbReference>
<sequence>MPDLSWLIERPIAHRGLHDLNRTVWENTLAAFSEAIRHGYAIECDVQLSADGVPVVFHDSSLKRLTGRDGDVADLTARELAGLSIGGTGERIPSLGDMLALVRGRVPLVIELKGTPGRDGQLVAEVVRRLAAYRGHAAIMSFDHHLIRDMARHAGAIPFGLTAEGQDEAALERHFSMLAHDISFVSYNVRDLPNGFVHFVRGRLSIPVITWTVRDEEAAAVTFAYADQMTFEGFLPPLHRDPGGFHG</sequence>
<evidence type="ECO:0000313" key="3">
    <source>
        <dbReference type="Proteomes" id="UP001597373"/>
    </source>
</evidence>
<dbReference type="Pfam" id="PF03009">
    <property type="entry name" value="GDPD"/>
    <property type="match status" value="1"/>
</dbReference>
<accession>A0ABW5DER4</accession>
<dbReference type="InterPro" id="IPR030395">
    <property type="entry name" value="GP_PDE_dom"/>
</dbReference>
<dbReference type="PANTHER" id="PTHR46211">
    <property type="entry name" value="GLYCEROPHOSPHORYL DIESTER PHOSPHODIESTERASE"/>
    <property type="match status" value="1"/>
</dbReference>
<organism evidence="2 3">
    <name type="scientific">Chelativorans composti</name>
    <dbReference type="NCBI Taxonomy" id="768533"/>
    <lineage>
        <taxon>Bacteria</taxon>
        <taxon>Pseudomonadati</taxon>
        <taxon>Pseudomonadota</taxon>
        <taxon>Alphaproteobacteria</taxon>
        <taxon>Hyphomicrobiales</taxon>
        <taxon>Phyllobacteriaceae</taxon>
        <taxon>Chelativorans</taxon>
    </lineage>
</organism>
<dbReference type="Gene3D" id="3.20.20.190">
    <property type="entry name" value="Phosphatidylinositol (PI) phosphodiesterase"/>
    <property type="match status" value="1"/>
</dbReference>
<gene>
    <name evidence="2" type="ORF">ACFSMZ_04470</name>
</gene>
<protein>
    <submittedName>
        <fullName evidence="2">Glycerophosphodiester phosphodiesterase</fullName>
    </submittedName>
</protein>